<sequence length="35" mass="3986">MFKARVLGLVRLASGKQASRLRVSIFQALSLQQRR</sequence>
<evidence type="ECO:0000313" key="1">
    <source>
        <dbReference type="EMBL" id="GAG21547.1"/>
    </source>
</evidence>
<dbReference type="EMBL" id="BARS01030414">
    <property type="protein sequence ID" value="GAG21547.1"/>
    <property type="molecule type" value="Genomic_DNA"/>
</dbReference>
<proteinExistence type="predicted"/>
<dbReference type="AlphaFoldDB" id="X0WEE5"/>
<gene>
    <name evidence="1" type="ORF">S01H1_47440</name>
</gene>
<feature type="non-terminal residue" evidence="1">
    <location>
        <position position="35"/>
    </location>
</feature>
<name>X0WEE5_9ZZZZ</name>
<accession>X0WEE5</accession>
<protein>
    <submittedName>
        <fullName evidence="1">Uncharacterized protein</fullName>
    </submittedName>
</protein>
<comment type="caution">
    <text evidence="1">The sequence shown here is derived from an EMBL/GenBank/DDBJ whole genome shotgun (WGS) entry which is preliminary data.</text>
</comment>
<reference evidence="1" key="1">
    <citation type="journal article" date="2014" name="Front. Microbiol.">
        <title>High frequency of phylogenetically diverse reductive dehalogenase-homologous genes in deep subseafloor sedimentary metagenomes.</title>
        <authorList>
            <person name="Kawai M."/>
            <person name="Futagami T."/>
            <person name="Toyoda A."/>
            <person name="Takaki Y."/>
            <person name="Nishi S."/>
            <person name="Hori S."/>
            <person name="Arai W."/>
            <person name="Tsubouchi T."/>
            <person name="Morono Y."/>
            <person name="Uchiyama I."/>
            <person name="Ito T."/>
            <person name="Fujiyama A."/>
            <person name="Inagaki F."/>
            <person name="Takami H."/>
        </authorList>
    </citation>
    <scope>NUCLEOTIDE SEQUENCE</scope>
    <source>
        <strain evidence="1">Expedition CK06-06</strain>
    </source>
</reference>
<organism evidence="1">
    <name type="scientific">marine sediment metagenome</name>
    <dbReference type="NCBI Taxonomy" id="412755"/>
    <lineage>
        <taxon>unclassified sequences</taxon>
        <taxon>metagenomes</taxon>
        <taxon>ecological metagenomes</taxon>
    </lineage>
</organism>